<feature type="domain" description="Phosphatidate phosphatase APP1 catalytic" evidence="2">
    <location>
        <begin position="29"/>
        <end position="170"/>
    </location>
</feature>
<feature type="chain" id="PRO_5004060426" description="Phosphatidate phosphatase APP1 catalytic domain-containing protein" evidence="1">
    <location>
        <begin position="24"/>
        <end position="282"/>
    </location>
</feature>
<accession>M4VQY0</accession>
<protein>
    <recommendedName>
        <fullName evidence="2">Phosphatidate phosphatase APP1 catalytic domain-containing protein</fullName>
    </recommendedName>
</protein>
<evidence type="ECO:0000313" key="3">
    <source>
        <dbReference type="EMBL" id="AGH95564.1"/>
    </source>
</evidence>
<dbReference type="GO" id="GO:0008195">
    <property type="term" value="F:phosphatidate phosphatase activity"/>
    <property type="evidence" value="ECO:0007669"/>
    <property type="project" value="InterPro"/>
</dbReference>
<dbReference type="Proteomes" id="UP000012040">
    <property type="component" value="Chromosome"/>
</dbReference>
<dbReference type="InterPro" id="IPR019236">
    <property type="entry name" value="APP1_cat"/>
</dbReference>
<dbReference type="KEGG" id="bex:A11Q_1348"/>
<dbReference type="EMBL" id="CP003537">
    <property type="protein sequence ID" value="AGH95564.1"/>
    <property type="molecule type" value="Genomic_DNA"/>
</dbReference>
<organism evidence="3 4">
    <name type="scientific">Pseudobdellovibrio exovorus JSS</name>
    <dbReference type="NCBI Taxonomy" id="1184267"/>
    <lineage>
        <taxon>Bacteria</taxon>
        <taxon>Pseudomonadati</taxon>
        <taxon>Bdellovibrionota</taxon>
        <taxon>Bdellovibrionia</taxon>
        <taxon>Bdellovibrionales</taxon>
        <taxon>Pseudobdellovibrionaceae</taxon>
        <taxon>Pseudobdellovibrio</taxon>
    </lineage>
</organism>
<reference evidence="3 4" key="1">
    <citation type="journal article" date="2013" name="ISME J.">
        <title>By their genes ye shall know them: genomic signatures of predatory bacteria.</title>
        <authorList>
            <person name="Pasternak Z."/>
            <person name="Pietrokovski S."/>
            <person name="Rotem O."/>
            <person name="Gophna U."/>
            <person name="Lurie-Weinberger M.N."/>
            <person name="Jurkevitch E."/>
        </authorList>
    </citation>
    <scope>NUCLEOTIDE SEQUENCE [LARGE SCALE GENOMIC DNA]</scope>
    <source>
        <strain evidence="3 4">JSS</strain>
    </source>
</reference>
<dbReference type="RefSeq" id="WP_015470054.1">
    <property type="nucleotide sequence ID" value="NC_020813.1"/>
</dbReference>
<dbReference type="Pfam" id="PF09949">
    <property type="entry name" value="APP1_cat"/>
    <property type="match status" value="1"/>
</dbReference>
<evidence type="ECO:0000259" key="2">
    <source>
        <dbReference type="Pfam" id="PF09949"/>
    </source>
</evidence>
<dbReference type="AlphaFoldDB" id="M4VQY0"/>
<dbReference type="HOGENOM" id="CLU_1036917_0_0_7"/>
<evidence type="ECO:0000313" key="4">
    <source>
        <dbReference type="Proteomes" id="UP000012040"/>
    </source>
</evidence>
<dbReference type="PANTHER" id="PTHR28208">
    <property type="entry name" value="PHOSPHATIDATE PHOSPHATASE APP1"/>
    <property type="match status" value="1"/>
</dbReference>
<keyword evidence="4" id="KW-1185">Reference proteome</keyword>
<gene>
    <name evidence="3" type="ORF">A11Q_1348</name>
</gene>
<dbReference type="PATRIC" id="fig|1184267.3.peg.1366"/>
<name>M4VQY0_9BACT</name>
<keyword evidence="1" id="KW-0732">Signal</keyword>
<feature type="signal peptide" evidence="1">
    <location>
        <begin position="1"/>
        <end position="23"/>
    </location>
</feature>
<evidence type="ECO:0000256" key="1">
    <source>
        <dbReference type="SAM" id="SignalP"/>
    </source>
</evidence>
<proteinExistence type="predicted"/>
<dbReference type="InterPro" id="IPR052935">
    <property type="entry name" value="Mg2+_PAP"/>
</dbReference>
<dbReference type="STRING" id="1184267.A11Q_1348"/>
<dbReference type="eggNOG" id="COG4850">
    <property type="taxonomic scope" value="Bacteria"/>
</dbReference>
<sequence length="282" mass="32984">MKTKITSIALVAALTLAPAMSWAGKKRVLLVSDIDDTIKVSHILNWSGKLTRAANITTPFRGMSELFHTLKQQNHLDVRVAYVSNAPERIAGMPLMDVSHRSFLSMNQFPYGDMFLRADLKDENHKIRTLRQLMKEQEPEVVILFGDNGEKDPQIYRLFFREFSSDTRVITFIHQLYSSDRTFQLWDLMLERGSKLHADQIGYVTPIEVALELKRQQIIGDRSYRKFVNTILPQILRETWIGWDGFTPMTFPQYKKCTDFRWQWGRVDELLELRKKISRVCR</sequence>
<dbReference type="PANTHER" id="PTHR28208:SF3">
    <property type="entry name" value="PHOSPHATIDATE PHOSPHATASE APP1"/>
    <property type="match status" value="1"/>
</dbReference>
<dbReference type="OrthoDB" id="5290033at2"/>